<dbReference type="Pfam" id="PF12849">
    <property type="entry name" value="PBP_like_2"/>
    <property type="match status" value="1"/>
</dbReference>
<sequence length="549" mass="61210">MSFSQIAVVDQECYQLLSDGTVKQLVHESNTESWKVIDKNPDNAQIAGNVPVGLRLKNGDVYRFVRTWNRIGSNATMLWGWKGSFWQWQKGSGKLWYEGYDTHGKWEVRDTNPLTKDLVSVQGAIYQLSEDGKITHYQSPGSWNVIDSDGTNTAIVTDNKTLFKMQKNGLIYRLDGQKWERIGADLRTVEIAAGDAGLFQRQKDGRLYKYVGQTSWQLSDPHPDNTHLAIASSAYRVNSKGEIYILRNNGIWELLKDTPNNTSPKESPVGVQPEQVYDGGYPNSSQVLLRIGNGAAGQSGLIQDLGEAFIKYRVAHGFPPFKVAWYKSDTTESIRYLKDGIVDVAITYTPAAEDIAIKQGIAQSPSHYLFREHLMVVGPKSNPAKLNPTSDIIDVMTALYTAAEAGNTTPPVRFLSRYDKSATNIKDSELWIKIGQVPWASKYSTWYHQYVAYPTQALAAAAALQEYTLTDWGTYLSVDKSVQQQLIIYKRGSDNAGDLLLMPAHLLVGTKAQDLALAKEFASWATSQEGQTVIKEFRKASELVYSPAP</sequence>
<dbReference type="Gene3D" id="3.40.190.10">
    <property type="entry name" value="Periplasmic binding protein-like II"/>
    <property type="match status" value="2"/>
</dbReference>
<dbReference type="InterPro" id="IPR052738">
    <property type="entry name" value="ABC-Tungstate_binding"/>
</dbReference>
<name>A0A0F8UPJ1_9EURO</name>
<evidence type="ECO:0000313" key="2">
    <source>
        <dbReference type="EMBL" id="KKK21418.1"/>
    </source>
</evidence>
<dbReference type="SUPFAM" id="SSF53850">
    <property type="entry name" value="Periplasmic binding protein-like II"/>
    <property type="match status" value="1"/>
</dbReference>
<dbReference type="OrthoDB" id="10260248at2759"/>
<gene>
    <name evidence="2" type="ORF">AOCH_000115</name>
</gene>
<comment type="caution">
    <text evidence="2">The sequence shown here is derived from an EMBL/GenBank/DDBJ whole genome shotgun (WGS) entry which is preliminary data.</text>
</comment>
<proteinExistence type="predicted"/>
<evidence type="ECO:0000259" key="1">
    <source>
        <dbReference type="Pfam" id="PF12849"/>
    </source>
</evidence>
<dbReference type="VEuPathDB" id="FungiDB:P175DRAFT_0468385"/>
<reference evidence="2 3" key="1">
    <citation type="submission" date="2015-02" db="EMBL/GenBank/DDBJ databases">
        <title>Draft Genome Sequences of Two Closely-Related Aflatoxigenic Aspergillus Species Obtained from the Cote d'Ivoire.</title>
        <authorList>
            <person name="Moore G.G."/>
            <person name="Beltz S.B."/>
            <person name="Mack B.M."/>
        </authorList>
    </citation>
    <scope>NUCLEOTIDE SEQUENCE [LARGE SCALE GENOMIC DNA]</scope>
    <source>
        <strain evidence="2 3">SRRC1432</strain>
    </source>
</reference>
<dbReference type="Proteomes" id="UP000034947">
    <property type="component" value="Unassembled WGS sequence"/>
</dbReference>
<feature type="domain" description="PBP" evidence="1">
    <location>
        <begin position="298"/>
        <end position="529"/>
    </location>
</feature>
<accession>A0A0F8UPJ1</accession>
<dbReference type="AlphaFoldDB" id="A0A0F8UPJ1"/>
<evidence type="ECO:0000313" key="3">
    <source>
        <dbReference type="Proteomes" id="UP000034947"/>
    </source>
</evidence>
<keyword evidence="3" id="KW-1185">Reference proteome</keyword>
<dbReference type="InterPro" id="IPR024370">
    <property type="entry name" value="PBP_domain"/>
</dbReference>
<dbReference type="PANTHER" id="PTHR37945">
    <property type="entry name" value="EXTRACELLULAR TUNGSTATE BINDING PROTEIN"/>
    <property type="match status" value="1"/>
</dbReference>
<protein>
    <recommendedName>
        <fullName evidence="1">PBP domain-containing protein</fullName>
    </recommendedName>
</protein>
<organism evidence="2 3">
    <name type="scientific">Aspergillus ochraceoroseus</name>
    <dbReference type="NCBI Taxonomy" id="138278"/>
    <lineage>
        <taxon>Eukaryota</taxon>
        <taxon>Fungi</taxon>
        <taxon>Dikarya</taxon>
        <taxon>Ascomycota</taxon>
        <taxon>Pezizomycotina</taxon>
        <taxon>Eurotiomycetes</taxon>
        <taxon>Eurotiomycetidae</taxon>
        <taxon>Eurotiales</taxon>
        <taxon>Aspergillaceae</taxon>
        <taxon>Aspergillus</taxon>
        <taxon>Aspergillus subgen. Nidulantes</taxon>
    </lineage>
</organism>
<dbReference type="EMBL" id="JYKN01001209">
    <property type="protein sequence ID" value="KKK21418.1"/>
    <property type="molecule type" value="Genomic_DNA"/>
</dbReference>
<dbReference type="PANTHER" id="PTHR37945:SF1">
    <property type="entry name" value="EXTRACELLULAR TUNGSTATE BINDING PROTEIN"/>
    <property type="match status" value="1"/>
</dbReference>